<protein>
    <submittedName>
        <fullName evidence="2">Uncharacterized protein</fullName>
    </submittedName>
</protein>
<feature type="signal peptide" evidence="1">
    <location>
        <begin position="1"/>
        <end position="23"/>
    </location>
</feature>
<gene>
    <name evidence="2" type="ORF">ALE3EI_1392</name>
</gene>
<evidence type="ECO:0000313" key="3">
    <source>
        <dbReference type="Proteomes" id="UP000515514"/>
    </source>
</evidence>
<name>A0A7G8PUD8_9FLAO</name>
<reference evidence="2 3" key="1">
    <citation type="submission" date="2020-04" db="EMBL/GenBank/DDBJ databases">
        <title>Genome sequence of Altibacter aquimarinus strain ALE3EI.</title>
        <authorList>
            <person name="Oh H.-M."/>
            <person name="Jang D."/>
        </authorList>
    </citation>
    <scope>NUCLEOTIDE SEQUENCE [LARGE SCALE GENOMIC DNA]</scope>
    <source>
        <strain evidence="2 3">ALE3EI</strain>
    </source>
</reference>
<feature type="chain" id="PRO_5028990418" evidence="1">
    <location>
        <begin position="24"/>
        <end position="116"/>
    </location>
</feature>
<accession>A0A7G8PUD8</accession>
<dbReference type="AlphaFoldDB" id="A0A7G8PUD8"/>
<dbReference type="KEGG" id="alti:ALE3EI_1392"/>
<keyword evidence="1" id="KW-0732">Signal</keyword>
<dbReference type="EMBL" id="CP052909">
    <property type="protein sequence ID" value="QNJ97954.1"/>
    <property type="molecule type" value="Genomic_DNA"/>
</dbReference>
<evidence type="ECO:0000313" key="2">
    <source>
        <dbReference type="EMBL" id="QNJ97954.1"/>
    </source>
</evidence>
<dbReference type="RefSeq" id="WP_186987579.1">
    <property type="nucleotide sequence ID" value="NZ_CP052909.1"/>
</dbReference>
<evidence type="ECO:0000256" key="1">
    <source>
        <dbReference type="SAM" id="SignalP"/>
    </source>
</evidence>
<sequence length="116" mass="13242">MKNLLSVFAFAMVLLFSVNNAEAQSLSQDGDRPEVIAKTKVAELSEKFSLNGDQQRALFRAYTAHYSNYRKHVEGKNQKDAAVVASRKKFDEALQENVKKQLTADQYKQWLAMQKQ</sequence>
<dbReference type="Proteomes" id="UP000515514">
    <property type="component" value="Chromosome"/>
</dbReference>
<organism evidence="2 3">
    <name type="scientific">Constantimarinum furrinae</name>
    <dbReference type="NCBI Taxonomy" id="2562285"/>
    <lineage>
        <taxon>Bacteria</taxon>
        <taxon>Pseudomonadati</taxon>
        <taxon>Bacteroidota</taxon>
        <taxon>Flavobacteriia</taxon>
        <taxon>Flavobacteriales</taxon>
        <taxon>Flavobacteriaceae</taxon>
        <taxon>Altibacter/Constantimarinum group</taxon>
        <taxon>Constantimarinum</taxon>
    </lineage>
</organism>
<keyword evidence="3" id="KW-1185">Reference proteome</keyword>
<proteinExistence type="predicted"/>